<evidence type="ECO:0000313" key="8">
    <source>
        <dbReference type="EMBL" id="OBZ86799.1"/>
    </source>
</evidence>
<feature type="DNA-binding region" description="Homeobox" evidence="4">
    <location>
        <begin position="48"/>
        <end position="107"/>
    </location>
</feature>
<feature type="region of interest" description="Disordered" evidence="6">
    <location>
        <begin position="1"/>
        <end position="20"/>
    </location>
</feature>
<protein>
    <submittedName>
        <fullName evidence="8">Homeobox protein 10</fullName>
    </submittedName>
</protein>
<evidence type="ECO:0000256" key="5">
    <source>
        <dbReference type="RuleBase" id="RU000682"/>
    </source>
</evidence>
<dbReference type="PANTHER" id="PTHR24324">
    <property type="entry name" value="HOMEOBOX PROTEIN HHEX"/>
    <property type="match status" value="1"/>
</dbReference>
<reference evidence="8 9" key="1">
    <citation type="submission" date="2016-03" db="EMBL/GenBank/DDBJ databases">
        <title>Choanephora cucurbitarum.</title>
        <authorList>
            <person name="Min B."/>
            <person name="Park H."/>
            <person name="Park J.-H."/>
            <person name="Shin H.-D."/>
            <person name="Choi I.-G."/>
        </authorList>
    </citation>
    <scope>NUCLEOTIDE SEQUENCE [LARGE SCALE GENOMIC DNA]</scope>
    <source>
        <strain evidence="8 9">KUS-F28377</strain>
    </source>
</reference>
<dbReference type="InterPro" id="IPR017970">
    <property type="entry name" value="Homeobox_CS"/>
</dbReference>
<evidence type="ECO:0000256" key="3">
    <source>
        <dbReference type="ARBA" id="ARBA00023242"/>
    </source>
</evidence>
<dbReference type="InterPro" id="IPR001356">
    <property type="entry name" value="HD"/>
</dbReference>
<dbReference type="PANTHER" id="PTHR24324:SF9">
    <property type="entry name" value="HOMEOBOX DOMAIN-CONTAINING PROTEIN"/>
    <property type="match status" value="1"/>
</dbReference>
<dbReference type="Gene3D" id="1.10.10.60">
    <property type="entry name" value="Homeodomain-like"/>
    <property type="match status" value="1"/>
</dbReference>
<comment type="subcellular location">
    <subcellularLocation>
        <location evidence="4 5">Nucleus</location>
    </subcellularLocation>
</comment>
<dbReference type="PROSITE" id="PS50071">
    <property type="entry name" value="HOMEOBOX_2"/>
    <property type="match status" value="1"/>
</dbReference>
<keyword evidence="3 4" id="KW-0539">Nucleus</keyword>
<dbReference type="Pfam" id="PF24818">
    <property type="entry name" value="PH_TRF2_HOY1"/>
    <property type="match status" value="1"/>
</dbReference>
<dbReference type="EMBL" id="LUGH01000271">
    <property type="protein sequence ID" value="OBZ86799.1"/>
    <property type="molecule type" value="Genomic_DNA"/>
</dbReference>
<dbReference type="CDD" id="cd00086">
    <property type="entry name" value="homeodomain"/>
    <property type="match status" value="1"/>
</dbReference>
<keyword evidence="2 4" id="KW-0371">Homeobox</keyword>
<accession>A0A1C7NDG2</accession>
<dbReference type="GO" id="GO:0030154">
    <property type="term" value="P:cell differentiation"/>
    <property type="evidence" value="ECO:0007669"/>
    <property type="project" value="TreeGrafter"/>
</dbReference>
<dbReference type="GO" id="GO:0000978">
    <property type="term" value="F:RNA polymerase II cis-regulatory region sequence-specific DNA binding"/>
    <property type="evidence" value="ECO:0007669"/>
    <property type="project" value="TreeGrafter"/>
</dbReference>
<dbReference type="PROSITE" id="PS00027">
    <property type="entry name" value="HOMEOBOX_1"/>
    <property type="match status" value="1"/>
</dbReference>
<dbReference type="OrthoDB" id="6159439at2759"/>
<feature type="domain" description="Homeobox" evidence="7">
    <location>
        <begin position="46"/>
        <end position="106"/>
    </location>
</feature>
<keyword evidence="1 4" id="KW-0238">DNA-binding</keyword>
<keyword evidence="9" id="KW-1185">Reference proteome</keyword>
<feature type="region of interest" description="Disordered" evidence="6">
    <location>
        <begin position="165"/>
        <end position="267"/>
    </location>
</feature>
<sequence>MSSLPNFDPNNSTFAPNQYPTYNDTKMFSFPPPPPIMMPPNFDRDISPPRKRTRTSPEQLAVLEKSFSINPSPNNRVREQLAHQLGMPERSIQIWFQNRRAKVKNQAKRSAQLQDSTLYMQQQYAANAAAAACQSVAYQQQQDSIDPNLYYYYYYYYFHQQSSSPLGEDTKNTMPPPPPPAPSSLQSWSSPSMTPPIQTHLPDLTLSASTSSSSLASDNFRQTHVHRRQHYRSSSASLSERTRAHSVGPYPYYRKSTPQERHSSLGPPTSYYQTNPNTLQNQLLFSNPENRLYNSSTIIEEAYMPMHPPSVKQSQPTSPLSVQNLQIGSWKRVSDLSCHVDLTTRKLIWSIGDDQQSFRIEINLSLVQLIRSYALENTYKIEFYLTSPDQVKFFMTVDGAWVQCHDFTQDKQASSETVHTLEGFSQLQDELMDILMQAPDLQSLVVQDEDKEEGYPLSSTGDDGMTNNLLLLQGLHLPQ</sequence>
<dbReference type="GO" id="GO:0000981">
    <property type="term" value="F:DNA-binding transcription factor activity, RNA polymerase II-specific"/>
    <property type="evidence" value="ECO:0007669"/>
    <property type="project" value="InterPro"/>
</dbReference>
<dbReference type="Proteomes" id="UP000093000">
    <property type="component" value="Unassembled WGS sequence"/>
</dbReference>
<dbReference type="AlphaFoldDB" id="A0A1C7NDG2"/>
<evidence type="ECO:0000313" key="9">
    <source>
        <dbReference type="Proteomes" id="UP000093000"/>
    </source>
</evidence>
<evidence type="ECO:0000256" key="6">
    <source>
        <dbReference type="SAM" id="MobiDB-lite"/>
    </source>
</evidence>
<feature type="compositionally biased region" description="Low complexity" evidence="6">
    <location>
        <begin position="183"/>
        <end position="192"/>
    </location>
</feature>
<organism evidence="8 9">
    <name type="scientific">Choanephora cucurbitarum</name>
    <dbReference type="NCBI Taxonomy" id="101091"/>
    <lineage>
        <taxon>Eukaryota</taxon>
        <taxon>Fungi</taxon>
        <taxon>Fungi incertae sedis</taxon>
        <taxon>Mucoromycota</taxon>
        <taxon>Mucoromycotina</taxon>
        <taxon>Mucoromycetes</taxon>
        <taxon>Mucorales</taxon>
        <taxon>Mucorineae</taxon>
        <taxon>Choanephoraceae</taxon>
        <taxon>Choanephoroideae</taxon>
        <taxon>Choanephora</taxon>
    </lineage>
</organism>
<name>A0A1C7NDG2_9FUNG</name>
<gene>
    <name evidence="8" type="primary">hbx10_0</name>
    <name evidence="8" type="ORF">A0J61_05150</name>
</gene>
<dbReference type="InterPro" id="IPR051000">
    <property type="entry name" value="Homeobox_DNA-bind_prot"/>
</dbReference>
<comment type="caution">
    <text evidence="8">The sequence shown here is derived from an EMBL/GenBank/DDBJ whole genome shotgun (WGS) entry which is preliminary data.</text>
</comment>
<proteinExistence type="predicted"/>
<dbReference type="InterPro" id="IPR009057">
    <property type="entry name" value="Homeodomain-like_sf"/>
</dbReference>
<evidence type="ECO:0000259" key="7">
    <source>
        <dbReference type="PROSITE" id="PS50071"/>
    </source>
</evidence>
<dbReference type="SUPFAM" id="SSF46689">
    <property type="entry name" value="Homeodomain-like"/>
    <property type="match status" value="1"/>
</dbReference>
<dbReference type="STRING" id="101091.A0A1C7NDG2"/>
<evidence type="ECO:0000256" key="2">
    <source>
        <dbReference type="ARBA" id="ARBA00023155"/>
    </source>
</evidence>
<dbReference type="InterPro" id="IPR057939">
    <property type="entry name" value="TRF2_HOY1_PH"/>
</dbReference>
<dbReference type="InParanoid" id="A0A1C7NDG2"/>
<dbReference type="GO" id="GO:0005634">
    <property type="term" value="C:nucleus"/>
    <property type="evidence" value="ECO:0007669"/>
    <property type="project" value="UniProtKB-SubCell"/>
</dbReference>
<feature type="compositionally biased region" description="Low complexity" evidence="6">
    <location>
        <begin position="204"/>
        <end position="217"/>
    </location>
</feature>
<evidence type="ECO:0000256" key="4">
    <source>
        <dbReference type="PROSITE-ProRule" id="PRU00108"/>
    </source>
</evidence>
<dbReference type="Pfam" id="PF00046">
    <property type="entry name" value="Homeodomain"/>
    <property type="match status" value="1"/>
</dbReference>
<dbReference type="SMART" id="SM00389">
    <property type="entry name" value="HOX"/>
    <property type="match status" value="1"/>
</dbReference>
<evidence type="ECO:0000256" key="1">
    <source>
        <dbReference type="ARBA" id="ARBA00023125"/>
    </source>
</evidence>